<keyword evidence="3" id="KW-1185">Reference proteome</keyword>
<organism evidence="2 3">
    <name type="scientific">Lutibacter oceani</name>
    <dbReference type="NCBI Taxonomy" id="1853311"/>
    <lineage>
        <taxon>Bacteria</taxon>
        <taxon>Pseudomonadati</taxon>
        <taxon>Bacteroidota</taxon>
        <taxon>Flavobacteriia</taxon>
        <taxon>Flavobacteriales</taxon>
        <taxon>Flavobacteriaceae</taxon>
        <taxon>Lutibacter</taxon>
    </lineage>
</organism>
<evidence type="ECO:0000256" key="1">
    <source>
        <dbReference type="SAM" id="SignalP"/>
    </source>
</evidence>
<proteinExistence type="predicted"/>
<feature type="chain" id="PRO_5017780858" evidence="1">
    <location>
        <begin position="21"/>
        <end position="134"/>
    </location>
</feature>
<feature type="signal peptide" evidence="1">
    <location>
        <begin position="1"/>
        <end position="20"/>
    </location>
</feature>
<dbReference type="OrthoDB" id="1453102at2"/>
<reference evidence="2 3" key="1">
    <citation type="submission" date="2018-08" db="EMBL/GenBank/DDBJ databases">
        <title>Genomic Encyclopedia of Type Strains, Phase III (KMG-III): the genomes of soil and plant-associated and newly described type strains.</title>
        <authorList>
            <person name="Whitman W."/>
        </authorList>
    </citation>
    <scope>NUCLEOTIDE SEQUENCE [LARGE SCALE GENOMIC DNA]</scope>
    <source>
        <strain evidence="2 3">325-5</strain>
    </source>
</reference>
<accession>A0A3D9S051</accession>
<gene>
    <name evidence="2" type="ORF">BX611_1801</name>
</gene>
<name>A0A3D9S051_9FLAO</name>
<dbReference type="EMBL" id="QTTQ01000010">
    <property type="protein sequence ID" value="REE82255.1"/>
    <property type="molecule type" value="Genomic_DNA"/>
</dbReference>
<protein>
    <submittedName>
        <fullName evidence="2">Uncharacterized protein</fullName>
    </submittedName>
</protein>
<comment type="caution">
    <text evidence="2">The sequence shown here is derived from an EMBL/GenBank/DDBJ whole genome shotgun (WGS) entry which is preliminary data.</text>
</comment>
<evidence type="ECO:0000313" key="2">
    <source>
        <dbReference type="EMBL" id="REE82255.1"/>
    </source>
</evidence>
<evidence type="ECO:0000313" key="3">
    <source>
        <dbReference type="Proteomes" id="UP000256429"/>
    </source>
</evidence>
<dbReference type="AlphaFoldDB" id="A0A3D9S051"/>
<sequence length="134" mass="15781">MKKFFLFTTFVFFLFNFKIAAQEYTTIEILNLEPEIARNAINQTFKDLKLPPMHLWKNETSTESSFYTYTSLMVKNRFVFKVDVEQNKLTISIINRQYYTNNHWADSPLPMSKKQAAKILDPIKIKVLALTKTS</sequence>
<dbReference type="Proteomes" id="UP000256429">
    <property type="component" value="Unassembled WGS sequence"/>
</dbReference>
<dbReference type="RefSeq" id="WP_115880261.1">
    <property type="nucleotide sequence ID" value="NZ_QTTQ01000010.1"/>
</dbReference>
<keyword evidence="1" id="KW-0732">Signal</keyword>